<accession>A0AAE0BM21</accession>
<dbReference type="InterPro" id="IPR023674">
    <property type="entry name" value="Ribosomal_uL1-like"/>
</dbReference>
<reference evidence="2 3" key="1">
    <citation type="journal article" date="2015" name="Genome Biol. Evol.">
        <title>Comparative Genomics of a Bacterivorous Green Alga Reveals Evolutionary Causalities and Consequences of Phago-Mixotrophic Mode of Nutrition.</title>
        <authorList>
            <person name="Burns J.A."/>
            <person name="Paasch A."/>
            <person name="Narechania A."/>
            <person name="Kim E."/>
        </authorList>
    </citation>
    <scope>NUCLEOTIDE SEQUENCE [LARGE SCALE GENOMIC DNA]</scope>
    <source>
        <strain evidence="2 3">PLY_AMNH</strain>
    </source>
</reference>
<feature type="compositionally biased region" description="Basic residues" evidence="1">
    <location>
        <begin position="304"/>
        <end position="315"/>
    </location>
</feature>
<dbReference type="AlphaFoldDB" id="A0AAE0BM21"/>
<dbReference type="Pfam" id="PF00687">
    <property type="entry name" value="Ribosomal_L1"/>
    <property type="match status" value="1"/>
</dbReference>
<name>A0AAE0BM21_9CHLO</name>
<proteinExistence type="predicted"/>
<dbReference type="GO" id="GO:0003723">
    <property type="term" value="F:RNA binding"/>
    <property type="evidence" value="ECO:0007669"/>
    <property type="project" value="InterPro"/>
</dbReference>
<evidence type="ECO:0008006" key="4">
    <source>
        <dbReference type="Google" id="ProtNLM"/>
    </source>
</evidence>
<dbReference type="InterPro" id="IPR016095">
    <property type="entry name" value="Ribosomal_uL1_3-a/b-sand"/>
</dbReference>
<organism evidence="2 3">
    <name type="scientific">Cymbomonas tetramitiformis</name>
    <dbReference type="NCBI Taxonomy" id="36881"/>
    <lineage>
        <taxon>Eukaryota</taxon>
        <taxon>Viridiplantae</taxon>
        <taxon>Chlorophyta</taxon>
        <taxon>Pyramimonadophyceae</taxon>
        <taxon>Pyramimonadales</taxon>
        <taxon>Pyramimonadaceae</taxon>
        <taxon>Cymbomonas</taxon>
    </lineage>
</organism>
<dbReference type="EMBL" id="LGRX02034046">
    <property type="protein sequence ID" value="KAK3239026.1"/>
    <property type="molecule type" value="Genomic_DNA"/>
</dbReference>
<dbReference type="InterPro" id="IPR050257">
    <property type="entry name" value="eL8/uL1-like"/>
</dbReference>
<dbReference type="Proteomes" id="UP001190700">
    <property type="component" value="Unassembled WGS sequence"/>
</dbReference>
<dbReference type="CDD" id="cd00403">
    <property type="entry name" value="Ribosomal_L1"/>
    <property type="match status" value="1"/>
</dbReference>
<comment type="caution">
    <text evidence="2">The sequence shown here is derived from an EMBL/GenBank/DDBJ whole genome shotgun (WGS) entry which is preliminary data.</text>
</comment>
<sequence length="315" mass="34075">MGKDQPIPVKEQQVKKAVAALIKHITKGKDGGSELFEDEQLINLVISLKKTPQQNSNKPHRIDIPHPLYNVDSSEVCLLVKDKKGEGHKEAKLRVQESANCGVSKVIGVSKLKANYVPFEAKRKLCDQYDVFLADSRILPILPKLLGKSFFKKKKQPIAVDLTKKNWALQIKKAVHATYLFLSGGNCLNIRVATVAMSEEEIAANVMAAIENAVNHVPQKWKNVQALFLKSDESLALPLYTALPDAVQRIDGIEAASDAKADVPKSQNKEAKPVTTPAKGVAGKTKAAGAKPKASVAGKPVSAVKRKKAVGGKTA</sequence>
<feature type="compositionally biased region" description="Low complexity" evidence="1">
    <location>
        <begin position="275"/>
        <end position="294"/>
    </location>
</feature>
<dbReference type="SUPFAM" id="SSF56808">
    <property type="entry name" value="Ribosomal protein L1"/>
    <property type="match status" value="1"/>
</dbReference>
<protein>
    <recommendedName>
        <fullName evidence="4">Ribosomal protein L1</fullName>
    </recommendedName>
</protein>
<dbReference type="PANTHER" id="PTHR23105">
    <property type="entry name" value="RIBOSOMAL PROTEIN L7AE FAMILY MEMBER"/>
    <property type="match status" value="1"/>
</dbReference>
<dbReference type="InterPro" id="IPR028364">
    <property type="entry name" value="Ribosomal_uL1/biogenesis"/>
</dbReference>
<dbReference type="Gene3D" id="3.40.50.790">
    <property type="match status" value="1"/>
</dbReference>
<dbReference type="FunFam" id="3.40.50.790:FF:000012">
    <property type="entry name" value="Ribosomal protein L1p/L10e family"/>
    <property type="match status" value="1"/>
</dbReference>
<evidence type="ECO:0000256" key="1">
    <source>
        <dbReference type="SAM" id="MobiDB-lite"/>
    </source>
</evidence>
<feature type="region of interest" description="Disordered" evidence="1">
    <location>
        <begin position="258"/>
        <end position="315"/>
    </location>
</feature>
<feature type="compositionally biased region" description="Basic and acidic residues" evidence="1">
    <location>
        <begin position="258"/>
        <end position="272"/>
    </location>
</feature>
<evidence type="ECO:0000313" key="2">
    <source>
        <dbReference type="EMBL" id="KAK3239026.1"/>
    </source>
</evidence>
<evidence type="ECO:0000313" key="3">
    <source>
        <dbReference type="Proteomes" id="UP001190700"/>
    </source>
</evidence>
<gene>
    <name evidence="2" type="ORF">CYMTET_51017</name>
</gene>
<dbReference type="Gene3D" id="3.30.190.20">
    <property type="match status" value="1"/>
</dbReference>
<keyword evidence="3" id="KW-1185">Reference proteome</keyword>